<protein>
    <submittedName>
        <fullName evidence="1">Uncharacterized protein</fullName>
    </submittedName>
</protein>
<evidence type="ECO:0000313" key="2">
    <source>
        <dbReference type="Proteomes" id="UP001060085"/>
    </source>
</evidence>
<evidence type="ECO:0000313" key="1">
    <source>
        <dbReference type="EMBL" id="KAI5675581.1"/>
    </source>
</evidence>
<dbReference type="EMBL" id="CM044702">
    <property type="protein sequence ID" value="KAI5675581.1"/>
    <property type="molecule type" value="Genomic_DNA"/>
</dbReference>
<sequence>MYLVAFTVAYTVYIHFSLLPLLNPPFLCLKLLKNYFNRKMGMRNREAHFDPYTVLGDVSLLAYVGCLYLCVSFVYEVQNFIIKLHHRGNLTEGKYIHNEDRGIDYIDYCHADKFSMHELWEMLRQLGHEEDKIVNQEIDEILGTDSDKGADMLSDINETEMCNVGQIWKQHKRIRKCARGIFEHQHNEQKNVQRVFPNESDDSSDKDDSSGEDSKANRFTDNEDYEMVDDLVQEDIDKNICLYPGGKGQENYHNDRVNQSYVHGKDPRRRTKMLRKPEGGCPKIQEIIERHVIESKQWKPIWNSTEDYQPGKLRHNKENDREDSGPQRIRKRITIHCTKYKKVGHNKKACKELLKEMHLFNKMKRLNNNNNHNKLHLKQYLKVDKTVHLLLPNFYICRHIGEKFQMLKQPGNNKADLSGKKVKYLTWAFATICRFQSTKPGSISCSHKPANWRGLAYTNWPGIAYINQFLKAKSNRVFKSYKQKRQIKSYAIL</sequence>
<name>A0ACC0BSM1_CATRO</name>
<keyword evidence="2" id="KW-1185">Reference proteome</keyword>
<accession>A0ACC0BSM1</accession>
<dbReference type="Proteomes" id="UP001060085">
    <property type="component" value="Linkage Group LG02"/>
</dbReference>
<proteinExistence type="predicted"/>
<reference evidence="2" key="1">
    <citation type="journal article" date="2023" name="Nat. Plants">
        <title>Single-cell RNA sequencing provides a high-resolution roadmap for understanding the multicellular compartmentation of specialized metabolism.</title>
        <authorList>
            <person name="Sun S."/>
            <person name="Shen X."/>
            <person name="Li Y."/>
            <person name="Li Y."/>
            <person name="Wang S."/>
            <person name="Li R."/>
            <person name="Zhang H."/>
            <person name="Shen G."/>
            <person name="Guo B."/>
            <person name="Wei J."/>
            <person name="Xu J."/>
            <person name="St-Pierre B."/>
            <person name="Chen S."/>
            <person name="Sun C."/>
        </authorList>
    </citation>
    <scope>NUCLEOTIDE SEQUENCE [LARGE SCALE GENOMIC DNA]</scope>
</reference>
<gene>
    <name evidence="1" type="ORF">M9H77_06531</name>
</gene>
<comment type="caution">
    <text evidence="1">The sequence shown here is derived from an EMBL/GenBank/DDBJ whole genome shotgun (WGS) entry which is preliminary data.</text>
</comment>
<organism evidence="1 2">
    <name type="scientific">Catharanthus roseus</name>
    <name type="common">Madagascar periwinkle</name>
    <name type="synonym">Vinca rosea</name>
    <dbReference type="NCBI Taxonomy" id="4058"/>
    <lineage>
        <taxon>Eukaryota</taxon>
        <taxon>Viridiplantae</taxon>
        <taxon>Streptophyta</taxon>
        <taxon>Embryophyta</taxon>
        <taxon>Tracheophyta</taxon>
        <taxon>Spermatophyta</taxon>
        <taxon>Magnoliopsida</taxon>
        <taxon>eudicotyledons</taxon>
        <taxon>Gunneridae</taxon>
        <taxon>Pentapetalae</taxon>
        <taxon>asterids</taxon>
        <taxon>lamiids</taxon>
        <taxon>Gentianales</taxon>
        <taxon>Apocynaceae</taxon>
        <taxon>Rauvolfioideae</taxon>
        <taxon>Vinceae</taxon>
        <taxon>Catharanthinae</taxon>
        <taxon>Catharanthus</taxon>
    </lineage>
</organism>